<dbReference type="PANTHER" id="PTHR43415">
    <property type="entry name" value="SPERMIDINE N(1)-ACETYLTRANSFERASE"/>
    <property type="match status" value="1"/>
</dbReference>
<organism evidence="2 3">
    <name type="scientific">Cryphonectria parasitica (strain ATCC 38755 / EP155)</name>
    <dbReference type="NCBI Taxonomy" id="660469"/>
    <lineage>
        <taxon>Eukaryota</taxon>
        <taxon>Fungi</taxon>
        <taxon>Dikarya</taxon>
        <taxon>Ascomycota</taxon>
        <taxon>Pezizomycotina</taxon>
        <taxon>Sordariomycetes</taxon>
        <taxon>Sordariomycetidae</taxon>
        <taxon>Diaporthales</taxon>
        <taxon>Cryphonectriaceae</taxon>
        <taxon>Cryphonectria-Endothia species complex</taxon>
        <taxon>Cryphonectria</taxon>
    </lineage>
</organism>
<dbReference type="RefSeq" id="XP_040775092.1">
    <property type="nucleotide sequence ID" value="XM_040922187.1"/>
</dbReference>
<dbReference type="OrthoDB" id="64477at2759"/>
<comment type="caution">
    <text evidence="2">The sequence shown here is derived from an EMBL/GenBank/DDBJ whole genome shotgun (WGS) entry which is preliminary data.</text>
</comment>
<dbReference type="Pfam" id="PF00583">
    <property type="entry name" value="Acetyltransf_1"/>
    <property type="match status" value="1"/>
</dbReference>
<accession>A0A9P4Y059</accession>
<keyword evidence="3" id="KW-1185">Reference proteome</keyword>
<proteinExistence type="predicted"/>
<dbReference type="Proteomes" id="UP000803844">
    <property type="component" value="Unassembled WGS sequence"/>
</dbReference>
<name>A0A9P4Y059_CRYP1</name>
<dbReference type="EMBL" id="MU032348">
    <property type="protein sequence ID" value="KAF3764131.1"/>
    <property type="molecule type" value="Genomic_DNA"/>
</dbReference>
<dbReference type="GeneID" id="63839316"/>
<dbReference type="PANTHER" id="PTHR43415:SF3">
    <property type="entry name" value="GNAT-FAMILY ACETYLTRANSFERASE"/>
    <property type="match status" value="1"/>
</dbReference>
<dbReference type="GO" id="GO:0016747">
    <property type="term" value="F:acyltransferase activity, transferring groups other than amino-acyl groups"/>
    <property type="evidence" value="ECO:0007669"/>
    <property type="project" value="InterPro"/>
</dbReference>
<evidence type="ECO:0000259" key="1">
    <source>
        <dbReference type="PROSITE" id="PS51186"/>
    </source>
</evidence>
<reference evidence="2" key="1">
    <citation type="journal article" date="2020" name="Phytopathology">
        <title>Genome sequence of the chestnut blight fungus Cryphonectria parasitica EP155: A fundamental resource for an archetypical invasive plant pathogen.</title>
        <authorList>
            <person name="Crouch J.A."/>
            <person name="Dawe A."/>
            <person name="Aerts A."/>
            <person name="Barry K."/>
            <person name="Churchill A.C.L."/>
            <person name="Grimwood J."/>
            <person name="Hillman B."/>
            <person name="Milgroom M.G."/>
            <person name="Pangilinan J."/>
            <person name="Smith M."/>
            <person name="Salamov A."/>
            <person name="Schmutz J."/>
            <person name="Yadav J."/>
            <person name="Grigoriev I.V."/>
            <person name="Nuss D."/>
        </authorList>
    </citation>
    <scope>NUCLEOTIDE SEQUENCE</scope>
    <source>
        <strain evidence="2">EP155</strain>
    </source>
</reference>
<dbReference type="SUPFAM" id="SSF55729">
    <property type="entry name" value="Acyl-CoA N-acyltransferases (Nat)"/>
    <property type="match status" value="1"/>
</dbReference>
<protein>
    <submittedName>
        <fullName evidence="2">Acyl-CoA N-acyltransferase</fullName>
    </submittedName>
</protein>
<dbReference type="InterPro" id="IPR016181">
    <property type="entry name" value="Acyl_CoA_acyltransferase"/>
</dbReference>
<feature type="domain" description="N-acetyltransferase" evidence="1">
    <location>
        <begin position="63"/>
        <end position="211"/>
    </location>
</feature>
<dbReference type="InterPro" id="IPR000182">
    <property type="entry name" value="GNAT_dom"/>
</dbReference>
<evidence type="ECO:0000313" key="3">
    <source>
        <dbReference type="Proteomes" id="UP000803844"/>
    </source>
</evidence>
<sequence>MGAQPIQVDDTARDVAGLRLDLAHAWRSQRLVYRSISADDEDDLGIIQAINADPVNVAMSGGGMLRPPTKSSTKGIASALEASLLAVMICLPASADAQQEDSEGNGLSSKKPVPIGFICLDYGGQNPVHPTTHNRSATLGLALAAAHQSNGFGPEAIDWVLNWAFRFGNLHSVSLDVVEYNDRARKAYKKIGFVYEGRSREVIFSNERYWDMVHYSILDREWKAARLAAGHNN</sequence>
<dbReference type="AlphaFoldDB" id="A0A9P4Y059"/>
<dbReference type="Gene3D" id="3.40.630.30">
    <property type="match status" value="1"/>
</dbReference>
<gene>
    <name evidence="2" type="ORF">M406DRAFT_346433</name>
</gene>
<evidence type="ECO:0000313" key="2">
    <source>
        <dbReference type="EMBL" id="KAF3764131.1"/>
    </source>
</evidence>
<dbReference type="PROSITE" id="PS51186">
    <property type="entry name" value="GNAT"/>
    <property type="match status" value="1"/>
</dbReference>